<dbReference type="Proteomes" id="UP001054945">
    <property type="component" value="Unassembled WGS sequence"/>
</dbReference>
<proteinExistence type="predicted"/>
<dbReference type="EMBL" id="BPLR01018240">
    <property type="protein sequence ID" value="GIY97992.1"/>
    <property type="molecule type" value="Genomic_DNA"/>
</dbReference>
<protein>
    <submittedName>
        <fullName evidence="1">Uncharacterized protein</fullName>
    </submittedName>
</protein>
<accession>A0AAV4XSI4</accession>
<keyword evidence="2" id="KW-1185">Reference proteome</keyword>
<evidence type="ECO:0000313" key="2">
    <source>
        <dbReference type="Proteomes" id="UP001054945"/>
    </source>
</evidence>
<comment type="caution">
    <text evidence="1">The sequence shown here is derived from an EMBL/GenBank/DDBJ whole genome shotgun (WGS) entry which is preliminary data.</text>
</comment>
<gene>
    <name evidence="1" type="ORF">CEXT_386011</name>
</gene>
<dbReference type="AlphaFoldDB" id="A0AAV4XSI4"/>
<organism evidence="1 2">
    <name type="scientific">Caerostris extrusa</name>
    <name type="common">Bark spider</name>
    <name type="synonym">Caerostris bankana</name>
    <dbReference type="NCBI Taxonomy" id="172846"/>
    <lineage>
        <taxon>Eukaryota</taxon>
        <taxon>Metazoa</taxon>
        <taxon>Ecdysozoa</taxon>
        <taxon>Arthropoda</taxon>
        <taxon>Chelicerata</taxon>
        <taxon>Arachnida</taxon>
        <taxon>Araneae</taxon>
        <taxon>Araneomorphae</taxon>
        <taxon>Entelegynae</taxon>
        <taxon>Araneoidea</taxon>
        <taxon>Araneidae</taxon>
        <taxon>Caerostris</taxon>
    </lineage>
</organism>
<evidence type="ECO:0000313" key="1">
    <source>
        <dbReference type="EMBL" id="GIY97992.1"/>
    </source>
</evidence>
<sequence>MGTYSKFPWRASQPLLPSAYCFPCPCFMYEHPRVVGNHLRRFAFLWHDRNRLRLSHSASTATSRRGAQSIKYGKVTGHGAWPFFFPSLSGHFNERSLAEKIFAIE</sequence>
<name>A0AAV4XSI4_CAEEX</name>
<reference evidence="1 2" key="1">
    <citation type="submission" date="2021-06" db="EMBL/GenBank/DDBJ databases">
        <title>Caerostris extrusa draft genome.</title>
        <authorList>
            <person name="Kono N."/>
            <person name="Arakawa K."/>
        </authorList>
    </citation>
    <scope>NUCLEOTIDE SEQUENCE [LARGE SCALE GENOMIC DNA]</scope>
</reference>